<feature type="compositionally biased region" description="Gly residues" evidence="1">
    <location>
        <begin position="90"/>
        <end position="109"/>
    </location>
</feature>
<dbReference type="RefSeq" id="WP_030238431.1">
    <property type="nucleotide sequence ID" value="NZ_CP024985.1"/>
</dbReference>
<dbReference type="GeneID" id="49386756"/>
<organism evidence="2 3">
    <name type="scientific">Streptomyces lavendulae subsp. lavendulae</name>
    <dbReference type="NCBI Taxonomy" id="58340"/>
    <lineage>
        <taxon>Bacteria</taxon>
        <taxon>Bacillati</taxon>
        <taxon>Actinomycetota</taxon>
        <taxon>Actinomycetes</taxon>
        <taxon>Kitasatosporales</taxon>
        <taxon>Streptomycetaceae</taxon>
        <taxon>Streptomyces</taxon>
    </lineage>
</organism>
<gene>
    <name evidence="2" type="ORF">SLAV_28775</name>
</gene>
<evidence type="ECO:0000256" key="1">
    <source>
        <dbReference type="SAM" id="MobiDB-lite"/>
    </source>
</evidence>
<accession>A0A2K8PLA9</accession>
<reference evidence="2 3" key="1">
    <citation type="submission" date="2017-11" db="EMBL/GenBank/DDBJ databases">
        <title>Complete genome sequence of Streptomyces lavendulae subsp. lavendulae CCM 3239 (formerly 'Streptomyces aureofaciens CCM 3239'), the producer of the angucycline-type antibiotic auricin.</title>
        <authorList>
            <person name="Busche T."/>
            <person name="Novakova R."/>
            <person name="Al'Dilaimi A."/>
            <person name="Homerova D."/>
            <person name="Feckova L."/>
            <person name="Rezuchova B."/>
            <person name="Mingyar E."/>
            <person name="Csolleiova D."/>
            <person name="Bekeova C."/>
            <person name="Winkler A."/>
            <person name="Sevcikova B."/>
            <person name="Kalinowski J."/>
            <person name="Kormanec J."/>
            <person name="Ruckert C."/>
        </authorList>
    </citation>
    <scope>NUCLEOTIDE SEQUENCE [LARGE SCALE GENOMIC DNA]</scope>
    <source>
        <strain evidence="2 3">CCM 3239</strain>
    </source>
</reference>
<dbReference type="EMBL" id="CP024985">
    <property type="protein sequence ID" value="ATZ27542.1"/>
    <property type="molecule type" value="Genomic_DNA"/>
</dbReference>
<feature type="region of interest" description="Disordered" evidence="1">
    <location>
        <begin position="80"/>
        <end position="109"/>
    </location>
</feature>
<dbReference type="Proteomes" id="UP000231791">
    <property type="component" value="Chromosome"/>
</dbReference>
<dbReference type="KEGG" id="slx:SLAV_28775"/>
<protein>
    <submittedName>
        <fullName evidence="2">Uncharacterized protein</fullName>
    </submittedName>
</protein>
<name>A0A2K8PLA9_STRLA</name>
<keyword evidence="3" id="KW-1185">Reference proteome</keyword>
<sequence>MTVPRLLAPLGGLLAAGPVALADAPWWVAATLAFGGLLVLRAEALVNARNEARRGLHEHRLLGEVSRRQALAYLREVRRARSAADADAGTGTGTGTGTATGTGTGAGAA</sequence>
<dbReference type="OrthoDB" id="4338714at2"/>
<proteinExistence type="predicted"/>
<evidence type="ECO:0000313" key="3">
    <source>
        <dbReference type="Proteomes" id="UP000231791"/>
    </source>
</evidence>
<dbReference type="AlphaFoldDB" id="A0A2K8PLA9"/>
<evidence type="ECO:0000313" key="2">
    <source>
        <dbReference type="EMBL" id="ATZ27542.1"/>
    </source>
</evidence>